<dbReference type="InterPro" id="IPR014811">
    <property type="entry name" value="ArgoL1"/>
</dbReference>
<keyword evidence="5" id="KW-0963">Cytoplasm</keyword>
<evidence type="ECO:0000256" key="1">
    <source>
        <dbReference type="ARBA" id="ARBA00001946"/>
    </source>
</evidence>
<dbReference type="PANTHER" id="PTHR22891">
    <property type="entry name" value="EUKARYOTIC TRANSLATION INITIATION FACTOR 2C"/>
    <property type="match status" value="1"/>
</dbReference>
<dbReference type="GO" id="GO:0030154">
    <property type="term" value="P:cell differentiation"/>
    <property type="evidence" value="ECO:0007669"/>
    <property type="project" value="UniProtKB-KW"/>
</dbReference>
<evidence type="ECO:0000256" key="14">
    <source>
        <dbReference type="ARBA" id="ARBA00038291"/>
    </source>
</evidence>
<evidence type="ECO:0000256" key="2">
    <source>
        <dbReference type="ARBA" id="ARBA00004496"/>
    </source>
</evidence>
<evidence type="ECO:0000256" key="3">
    <source>
        <dbReference type="ARBA" id="ARBA00022473"/>
    </source>
</evidence>
<comment type="subunit">
    <text evidence="16">Component of the PET complex.</text>
</comment>
<protein>
    <recommendedName>
        <fullName evidence="15">Piwi-like protein 2</fullName>
    </recommendedName>
</protein>
<keyword evidence="6" id="KW-0540">Nuclease</keyword>
<dbReference type="GO" id="GO:0043186">
    <property type="term" value="C:P granule"/>
    <property type="evidence" value="ECO:0007669"/>
    <property type="project" value="UniProtKB-ARBA"/>
</dbReference>
<dbReference type="Pfam" id="PF08699">
    <property type="entry name" value="ArgoL1"/>
    <property type="match status" value="1"/>
</dbReference>
<dbReference type="Pfam" id="PF02171">
    <property type="entry name" value="Piwi"/>
    <property type="match status" value="1"/>
</dbReference>
<dbReference type="SMART" id="SM00950">
    <property type="entry name" value="Piwi"/>
    <property type="match status" value="1"/>
</dbReference>
<evidence type="ECO:0000313" key="20">
    <source>
        <dbReference type="EMBL" id="KAL0979232.1"/>
    </source>
</evidence>
<dbReference type="InterPro" id="IPR036085">
    <property type="entry name" value="PAZ_dom_sf"/>
</dbReference>
<keyword evidence="7" id="KW-0255">Endonuclease</keyword>
<evidence type="ECO:0000256" key="5">
    <source>
        <dbReference type="ARBA" id="ARBA00022490"/>
    </source>
</evidence>
<dbReference type="GO" id="GO:0031047">
    <property type="term" value="P:regulatory ncRNA-mediated gene silencing"/>
    <property type="evidence" value="ECO:0007669"/>
    <property type="project" value="UniProtKB-KW"/>
</dbReference>
<evidence type="ECO:0000256" key="17">
    <source>
        <dbReference type="SAM" id="MobiDB-lite"/>
    </source>
</evidence>
<dbReference type="AlphaFoldDB" id="A0ABD0XBV2"/>
<dbReference type="InterPro" id="IPR012337">
    <property type="entry name" value="RNaseH-like_sf"/>
</dbReference>
<comment type="subcellular location">
    <subcellularLocation>
        <location evidence="2">Cytoplasm</location>
    </subcellularLocation>
</comment>
<dbReference type="SMART" id="SM00949">
    <property type="entry name" value="PAZ"/>
    <property type="match status" value="1"/>
</dbReference>
<evidence type="ECO:0000256" key="13">
    <source>
        <dbReference type="ARBA" id="ARBA00023254"/>
    </source>
</evidence>
<evidence type="ECO:0000256" key="9">
    <source>
        <dbReference type="ARBA" id="ARBA00022801"/>
    </source>
</evidence>
<evidence type="ECO:0000256" key="15">
    <source>
        <dbReference type="ARBA" id="ARBA00039537"/>
    </source>
</evidence>
<evidence type="ECO:0000256" key="6">
    <source>
        <dbReference type="ARBA" id="ARBA00022722"/>
    </source>
</evidence>
<keyword evidence="10" id="KW-0810">Translation regulation</keyword>
<dbReference type="InterPro" id="IPR003100">
    <property type="entry name" value="PAZ_dom"/>
</dbReference>
<keyword evidence="21" id="KW-1185">Reference proteome</keyword>
<dbReference type="InterPro" id="IPR036397">
    <property type="entry name" value="RNaseH_sf"/>
</dbReference>
<dbReference type="SUPFAM" id="SSF101690">
    <property type="entry name" value="PAZ domain"/>
    <property type="match status" value="1"/>
</dbReference>
<feature type="compositionally biased region" description="Low complexity" evidence="17">
    <location>
        <begin position="304"/>
        <end position="315"/>
    </location>
</feature>
<keyword evidence="11" id="KW-0694">RNA-binding</keyword>
<evidence type="ECO:0000256" key="7">
    <source>
        <dbReference type="ARBA" id="ARBA00022759"/>
    </source>
</evidence>
<dbReference type="FunFam" id="3.40.50.2300:FF:000141">
    <property type="entry name" value="piwi-like protein 2 isoform X1"/>
    <property type="match status" value="1"/>
</dbReference>
<proteinExistence type="inferred from homology"/>
<dbReference type="PROSITE" id="PS50821">
    <property type="entry name" value="PAZ"/>
    <property type="match status" value="1"/>
</dbReference>
<dbReference type="FunFam" id="3.30.420.10:FF:000014">
    <property type="entry name" value="Piwi-like RNA-mediated gene silencing 1"/>
    <property type="match status" value="1"/>
</dbReference>
<evidence type="ECO:0000313" key="21">
    <source>
        <dbReference type="Proteomes" id="UP001557470"/>
    </source>
</evidence>
<dbReference type="GO" id="GO:0034584">
    <property type="term" value="F:piRNA binding"/>
    <property type="evidence" value="ECO:0007669"/>
    <property type="project" value="UniProtKB-ARBA"/>
</dbReference>
<gene>
    <name evidence="20" type="ORF">UPYG_G00182460</name>
</gene>
<organism evidence="20 21">
    <name type="scientific">Umbra pygmaea</name>
    <name type="common">Eastern mudminnow</name>
    <dbReference type="NCBI Taxonomy" id="75934"/>
    <lineage>
        <taxon>Eukaryota</taxon>
        <taxon>Metazoa</taxon>
        <taxon>Chordata</taxon>
        <taxon>Craniata</taxon>
        <taxon>Vertebrata</taxon>
        <taxon>Euteleostomi</taxon>
        <taxon>Actinopterygii</taxon>
        <taxon>Neopterygii</taxon>
        <taxon>Teleostei</taxon>
        <taxon>Protacanthopterygii</taxon>
        <taxon>Esociformes</taxon>
        <taxon>Umbridae</taxon>
        <taxon>Umbra</taxon>
    </lineage>
</organism>
<dbReference type="GO" id="GO:0051321">
    <property type="term" value="P:meiotic cell cycle"/>
    <property type="evidence" value="ECO:0007669"/>
    <property type="project" value="UniProtKB-KW"/>
</dbReference>
<evidence type="ECO:0000259" key="18">
    <source>
        <dbReference type="PROSITE" id="PS50821"/>
    </source>
</evidence>
<evidence type="ECO:0000256" key="8">
    <source>
        <dbReference type="ARBA" id="ARBA00022782"/>
    </source>
</evidence>
<feature type="compositionally biased region" description="Polar residues" evidence="17">
    <location>
        <begin position="340"/>
        <end position="350"/>
    </location>
</feature>
<comment type="cofactor">
    <cofactor evidence="1">
        <name>Mg(2+)</name>
        <dbReference type="ChEBI" id="CHEBI:18420"/>
    </cofactor>
</comment>
<dbReference type="GO" id="GO:0016787">
    <property type="term" value="F:hydrolase activity"/>
    <property type="evidence" value="ECO:0007669"/>
    <property type="project" value="UniProtKB-KW"/>
</dbReference>
<dbReference type="FunFam" id="2.170.260.10:FF:000003">
    <property type="entry name" value="Piwi-like RNA-mediated gene silencing 2"/>
    <property type="match status" value="1"/>
</dbReference>
<keyword evidence="8" id="KW-0221">Differentiation</keyword>
<keyword evidence="3" id="KW-0217">Developmental protein</keyword>
<accession>A0ABD0XBV2</accession>
<evidence type="ECO:0000256" key="4">
    <source>
        <dbReference type="ARBA" id="ARBA00022481"/>
    </source>
</evidence>
<dbReference type="GO" id="GO:0006417">
    <property type="term" value="P:regulation of translation"/>
    <property type="evidence" value="ECO:0007669"/>
    <property type="project" value="UniProtKB-KW"/>
</dbReference>
<comment type="similarity">
    <text evidence="14">Belongs to the argonaute family. Piwi subfamily.</text>
</comment>
<dbReference type="CDD" id="cd02845">
    <property type="entry name" value="PAZ_piwi_like"/>
    <property type="match status" value="1"/>
</dbReference>
<feature type="domain" description="PAZ" evidence="18">
    <location>
        <begin position="517"/>
        <end position="631"/>
    </location>
</feature>
<comment type="caution">
    <text evidence="20">The sequence shown here is derived from an EMBL/GenBank/DDBJ whole genome shotgun (WGS) entry which is preliminary data.</text>
</comment>
<keyword evidence="13" id="KW-0469">Meiosis</keyword>
<name>A0ABD0XBV2_UMBPY</name>
<dbReference type="Gene3D" id="3.40.50.2300">
    <property type="match status" value="1"/>
</dbReference>
<dbReference type="EMBL" id="JAGEUA010000005">
    <property type="protein sequence ID" value="KAL0979232.1"/>
    <property type="molecule type" value="Genomic_DNA"/>
</dbReference>
<dbReference type="Pfam" id="PF23278">
    <property type="entry name" value="Piwi_N"/>
    <property type="match status" value="1"/>
</dbReference>
<dbReference type="SUPFAM" id="SSF53098">
    <property type="entry name" value="Ribonuclease H-like"/>
    <property type="match status" value="1"/>
</dbReference>
<keyword evidence="4" id="KW-0488">Methylation</keyword>
<evidence type="ECO:0000256" key="10">
    <source>
        <dbReference type="ARBA" id="ARBA00022845"/>
    </source>
</evidence>
<dbReference type="InterPro" id="IPR003165">
    <property type="entry name" value="Piwi"/>
</dbReference>
<evidence type="ECO:0000256" key="16">
    <source>
        <dbReference type="ARBA" id="ARBA00064066"/>
    </source>
</evidence>
<dbReference type="Proteomes" id="UP001557470">
    <property type="component" value="Unassembled WGS sequence"/>
</dbReference>
<reference evidence="20 21" key="1">
    <citation type="submission" date="2024-06" db="EMBL/GenBank/DDBJ databases">
        <authorList>
            <person name="Pan Q."/>
            <person name="Wen M."/>
            <person name="Jouanno E."/>
            <person name="Zahm M."/>
            <person name="Klopp C."/>
            <person name="Cabau C."/>
            <person name="Louis A."/>
            <person name="Berthelot C."/>
            <person name="Parey E."/>
            <person name="Roest Crollius H."/>
            <person name="Montfort J."/>
            <person name="Robinson-Rechavi M."/>
            <person name="Bouchez O."/>
            <person name="Lampietro C."/>
            <person name="Lopez Roques C."/>
            <person name="Donnadieu C."/>
            <person name="Postlethwait J."/>
            <person name="Bobe J."/>
            <person name="Verreycken H."/>
            <person name="Guiguen Y."/>
        </authorList>
    </citation>
    <scope>NUCLEOTIDE SEQUENCE [LARGE SCALE GENOMIC DNA]</scope>
    <source>
        <strain evidence="20">Up_M1</strain>
        <tissue evidence="20">Testis</tissue>
    </source>
</reference>
<dbReference type="GO" id="GO:0004519">
    <property type="term" value="F:endonuclease activity"/>
    <property type="evidence" value="ECO:0007669"/>
    <property type="project" value="UniProtKB-KW"/>
</dbReference>
<keyword evidence="9" id="KW-0378">Hydrolase</keyword>
<dbReference type="Gene3D" id="2.170.260.10">
    <property type="entry name" value="paz domain"/>
    <property type="match status" value="1"/>
</dbReference>
<evidence type="ECO:0000256" key="12">
    <source>
        <dbReference type="ARBA" id="ARBA00023158"/>
    </source>
</evidence>
<feature type="domain" description="Piwi" evidence="19">
    <location>
        <begin position="797"/>
        <end position="1088"/>
    </location>
</feature>
<dbReference type="PROSITE" id="PS50822">
    <property type="entry name" value="PIWI"/>
    <property type="match status" value="1"/>
</dbReference>
<feature type="region of interest" description="Disordered" evidence="17">
    <location>
        <begin position="289"/>
        <end position="350"/>
    </location>
</feature>
<evidence type="ECO:0000259" key="19">
    <source>
        <dbReference type="PROSITE" id="PS50822"/>
    </source>
</evidence>
<keyword evidence="12" id="KW-0943">RNA-mediated gene silencing</keyword>
<dbReference type="Gene3D" id="3.30.420.10">
    <property type="entry name" value="Ribonuclease H-like superfamily/Ribonuclease H"/>
    <property type="match status" value="1"/>
</dbReference>
<sequence length="1102" mass="122197">MIMTGRYIFQDDVHPNVGENKALQVTKEAGMDPNKPRLPDLPGVTHMPWVQQHVRGRGILSDEPAIGRARGLLFTTVESAGLGRARSFNTTGITPLTQYGRGIPFSASEPPFGFARGITTSASGDDGLGRARGLLLMTAEPTVGVATEAPLPGLEHHLQKASPNQVAGQDFPKEKPRLQIEKEVVTKQVEMPTLGQGSSLVAMFRGMGIEPSMSSRGRGALTLGRGAVGDCGAELKAQNTPVGAASFTGLGGDGFPEEILGQGSSFLGRGVPLQMVGLGRASIPPLGTGRVSNVSPAQPPSLISSQCESVQSPSSLPKEACMSSGSSPTKGELKMEPSSGPLQKSGTKGTPLSIGSNHIIINCKNKAVYQYHVTFTPNVESMGMRFGMMKDHRTTTGDVVAFDGSILYLPVKMEEVVHLKSVRKTDNQEIAIKVQMTKILPPNSDLCIPFYNVVLRKVMKILGLKLVGRNHYDPKSAVILGKHRLQVWPGYSTCIKHTDGGLYLQVDVSHKVLRNDSVLDCMNVIYEQSRESFQDECTKELIGSIVITRYNNRTYRIDDIEWGKSPKDSFTMVDGSTTTFIDYYSKNYGITIKEMDQPMLIHRPKERSKPGGKQVLSGEILLLPELSFMTGIPDKMRKDFRAMKDLTMHINVSGEQHTNSLKQLLKNINTNPEAKTEMSRWGLEVNQEILVTTGRILPLETICLQSASFVTGADLSWSREVVRDASISCIPMNCWAIFYPLRCAEQAEELVSCFGKVAGPMGLRLDRPIRVELRDDRIDNYIKSIHSQLTREPNVQLVVCIMTGNKDDLYSAIKKLCCVKSPVPSQAINVRTISQPQKLRSVAQKILLQMNCKLGGELWTVNVPLKHLMVIGVDVHHDTSKKNNSVMGFVASLNSLLTRWYSRVTFQMPHEEIINGFRVCLLAALQKYYEVNHNFPDKIVVYRDGVSDGQLKMVELYEIPQLLKSFETFPNYEPKLAFIVVQKRISTTLYSCSGDRFGTPPPGTILDHTVTNREWIDFYLMAHHIRQGCGLPTHYICVYNTANLSPDHLQRLTFKMCHMYWNWPGTIRVPAPCKYAHKLAFLSGQYLHSEPSIQLADKLYFL</sequence>
<dbReference type="Pfam" id="PF02170">
    <property type="entry name" value="PAZ"/>
    <property type="match status" value="1"/>
</dbReference>
<evidence type="ECO:0000256" key="11">
    <source>
        <dbReference type="ARBA" id="ARBA00022884"/>
    </source>
</evidence>
<dbReference type="CDD" id="cd04658">
    <property type="entry name" value="Piwi_piwi-like_Euk"/>
    <property type="match status" value="1"/>
</dbReference>